<keyword evidence="3" id="KW-1185">Reference proteome</keyword>
<gene>
    <name evidence="2" type="ORF">FQV27_01500</name>
</gene>
<accession>A0A5C6SAF8</accession>
<protein>
    <submittedName>
        <fullName evidence="2">DUF2125 domain-containing protein</fullName>
    </submittedName>
</protein>
<reference evidence="2 3" key="1">
    <citation type="submission" date="2019-08" db="EMBL/GenBank/DDBJ databases">
        <authorList>
            <person name="Ye J."/>
        </authorList>
    </citation>
    <scope>NUCLEOTIDE SEQUENCE [LARGE SCALE GENOMIC DNA]</scope>
    <source>
        <strain evidence="2 3">TK008</strain>
    </source>
</reference>
<dbReference type="EMBL" id="VOPL01000001">
    <property type="protein sequence ID" value="TXB70575.1"/>
    <property type="molecule type" value="Genomic_DNA"/>
</dbReference>
<name>A0A5C6SAF8_9RHOB</name>
<sequence length="369" mass="37920">MRILLICLALLALFLGAAWYGGETWLSRVARDMAASGSGFTAAEVAPLRNPTRIGLRLDGVEIGDSVTGLSAPDLDVYAPISAPNTMVLSLPQTLGLRIGSVPVQLGLDAAEARASVAPTHEMAVRRAGVEARGVTLDGSPLLDDLSVQAKLAHMGTAAPRLSRAAYALMLAVDGLSLAGLTQKATLGGPVQLWLSEVPGQAMLEGRVPPPALTGIQTTGLRLSLGPEIEARLIGRIEADQAGFAAGEMALYTTDADAFIQAAVQAGLLPQDAAMMAGTLLNNLSETPVGADDSAAPVTPMNAEEQALDTATAAPDADLVVSLPPAADGEIRLPLILRDGQARLGNIPIGPAPRLSLDPATTRTRSGSM</sequence>
<dbReference type="Proteomes" id="UP000321562">
    <property type="component" value="Unassembled WGS sequence"/>
</dbReference>
<dbReference type="Pfam" id="PF09898">
    <property type="entry name" value="DUF2125"/>
    <property type="match status" value="1"/>
</dbReference>
<dbReference type="RefSeq" id="WP_147096071.1">
    <property type="nucleotide sequence ID" value="NZ_JBHUFH010000002.1"/>
</dbReference>
<feature type="compositionally biased region" description="Polar residues" evidence="1">
    <location>
        <begin position="359"/>
        <end position="369"/>
    </location>
</feature>
<evidence type="ECO:0000256" key="1">
    <source>
        <dbReference type="SAM" id="MobiDB-lite"/>
    </source>
</evidence>
<feature type="region of interest" description="Disordered" evidence="1">
    <location>
        <begin position="349"/>
        <end position="369"/>
    </location>
</feature>
<evidence type="ECO:0000313" key="2">
    <source>
        <dbReference type="EMBL" id="TXB70575.1"/>
    </source>
</evidence>
<dbReference type="InterPro" id="IPR018666">
    <property type="entry name" value="DUF2125"/>
</dbReference>
<evidence type="ECO:0000313" key="3">
    <source>
        <dbReference type="Proteomes" id="UP000321562"/>
    </source>
</evidence>
<dbReference type="OrthoDB" id="7625707at2"/>
<dbReference type="AlphaFoldDB" id="A0A5C6SAF8"/>
<proteinExistence type="predicted"/>
<comment type="caution">
    <text evidence="2">The sequence shown here is derived from an EMBL/GenBank/DDBJ whole genome shotgun (WGS) entry which is preliminary data.</text>
</comment>
<organism evidence="2 3">
    <name type="scientific">Paracoccus aurantiacus</name>
    <dbReference type="NCBI Taxonomy" id="2599412"/>
    <lineage>
        <taxon>Bacteria</taxon>
        <taxon>Pseudomonadati</taxon>
        <taxon>Pseudomonadota</taxon>
        <taxon>Alphaproteobacteria</taxon>
        <taxon>Rhodobacterales</taxon>
        <taxon>Paracoccaceae</taxon>
        <taxon>Paracoccus</taxon>
    </lineage>
</organism>